<reference evidence="2 3" key="1">
    <citation type="submission" date="2019-02" db="EMBL/GenBank/DDBJ databases">
        <title>Deep-cultivation of Planctomycetes and their phenomic and genomic characterization uncovers novel biology.</title>
        <authorList>
            <person name="Wiegand S."/>
            <person name="Jogler M."/>
            <person name="Boedeker C."/>
            <person name="Pinto D."/>
            <person name="Vollmers J."/>
            <person name="Rivas-Marin E."/>
            <person name="Kohn T."/>
            <person name="Peeters S.H."/>
            <person name="Heuer A."/>
            <person name="Rast P."/>
            <person name="Oberbeckmann S."/>
            <person name="Bunk B."/>
            <person name="Jeske O."/>
            <person name="Meyerdierks A."/>
            <person name="Storesund J.E."/>
            <person name="Kallscheuer N."/>
            <person name="Luecker S."/>
            <person name="Lage O.M."/>
            <person name="Pohl T."/>
            <person name="Merkel B.J."/>
            <person name="Hornburger P."/>
            <person name="Mueller R.-W."/>
            <person name="Bruemmer F."/>
            <person name="Labrenz M."/>
            <person name="Spormann A.M."/>
            <person name="Op den Camp H."/>
            <person name="Overmann J."/>
            <person name="Amann R."/>
            <person name="Jetten M.S.M."/>
            <person name="Mascher T."/>
            <person name="Medema M.H."/>
            <person name="Devos D.P."/>
            <person name="Kaster A.-K."/>
            <person name="Ovreas L."/>
            <person name="Rohde M."/>
            <person name="Galperin M.Y."/>
            <person name="Jogler C."/>
        </authorList>
    </citation>
    <scope>NUCLEOTIDE SEQUENCE [LARGE SCALE GENOMIC DNA]</scope>
    <source>
        <strain evidence="2 3">K23_9</strain>
    </source>
</reference>
<proteinExistence type="predicted"/>
<evidence type="ECO:0000313" key="3">
    <source>
        <dbReference type="Proteomes" id="UP000319817"/>
    </source>
</evidence>
<dbReference type="OrthoDB" id="282264at2"/>
<protein>
    <recommendedName>
        <fullName evidence="4">General secretion pathway protein M</fullName>
    </recommendedName>
</protein>
<dbReference type="RefSeq" id="WP_145416297.1">
    <property type="nucleotide sequence ID" value="NZ_CP036526.1"/>
</dbReference>
<dbReference type="AlphaFoldDB" id="A0A517NNW2"/>
<gene>
    <name evidence="2" type="ORF">K239x_07590</name>
</gene>
<feature type="transmembrane region" description="Helical" evidence="1">
    <location>
        <begin position="12"/>
        <end position="32"/>
    </location>
</feature>
<dbReference type="Proteomes" id="UP000319817">
    <property type="component" value="Chromosome"/>
</dbReference>
<name>A0A517NNW2_9BACT</name>
<keyword evidence="1" id="KW-1133">Transmembrane helix</keyword>
<dbReference type="EMBL" id="CP036526">
    <property type="protein sequence ID" value="QDT08817.1"/>
    <property type="molecule type" value="Genomic_DNA"/>
</dbReference>
<keyword evidence="1" id="KW-0812">Transmembrane</keyword>
<organism evidence="2 3">
    <name type="scientific">Stieleria marina</name>
    <dbReference type="NCBI Taxonomy" id="1930275"/>
    <lineage>
        <taxon>Bacteria</taxon>
        <taxon>Pseudomonadati</taxon>
        <taxon>Planctomycetota</taxon>
        <taxon>Planctomycetia</taxon>
        <taxon>Pirellulales</taxon>
        <taxon>Pirellulaceae</taxon>
        <taxon>Stieleria</taxon>
    </lineage>
</organism>
<evidence type="ECO:0000256" key="1">
    <source>
        <dbReference type="SAM" id="Phobius"/>
    </source>
</evidence>
<sequence>MNQTLGQQKLRHPLTLFTVLLVAGTLAVAFFYQGYASAVRADQKAQTDLSRVEELAKNMAAAKARPRLAALEVEPPDRISRRVNEALEAAEISPESLLSIDPQPVSRIGRSDYQNRATQIVLQEVTLKQLVEFTRSLRDEADGMDTRDLSLTPRTSNSVNEEFWDVRLTLTQRIFSPISDS</sequence>
<evidence type="ECO:0000313" key="2">
    <source>
        <dbReference type="EMBL" id="QDT08817.1"/>
    </source>
</evidence>
<evidence type="ECO:0008006" key="4">
    <source>
        <dbReference type="Google" id="ProtNLM"/>
    </source>
</evidence>
<keyword evidence="1" id="KW-0472">Membrane</keyword>
<keyword evidence="3" id="KW-1185">Reference proteome</keyword>
<accession>A0A517NNW2</accession>